<evidence type="ECO:0000313" key="3">
    <source>
        <dbReference type="Proteomes" id="UP001596540"/>
    </source>
</evidence>
<evidence type="ECO:0000313" key="2">
    <source>
        <dbReference type="EMBL" id="MFC7330510.1"/>
    </source>
</evidence>
<comment type="caution">
    <text evidence="2">The sequence shown here is derived from an EMBL/GenBank/DDBJ whole genome shotgun (WGS) entry which is preliminary data.</text>
</comment>
<feature type="compositionally biased region" description="Basic and acidic residues" evidence="1">
    <location>
        <begin position="191"/>
        <end position="203"/>
    </location>
</feature>
<organism evidence="2 3">
    <name type="scientific">Marinactinospora rubrisoli</name>
    <dbReference type="NCBI Taxonomy" id="2715399"/>
    <lineage>
        <taxon>Bacteria</taxon>
        <taxon>Bacillati</taxon>
        <taxon>Actinomycetota</taxon>
        <taxon>Actinomycetes</taxon>
        <taxon>Streptosporangiales</taxon>
        <taxon>Nocardiopsidaceae</taxon>
        <taxon>Marinactinospora</taxon>
    </lineage>
</organism>
<evidence type="ECO:0000256" key="1">
    <source>
        <dbReference type="SAM" id="MobiDB-lite"/>
    </source>
</evidence>
<dbReference type="RefSeq" id="WP_379873152.1">
    <property type="nucleotide sequence ID" value="NZ_JBHTBH010000012.1"/>
</dbReference>
<proteinExistence type="predicted"/>
<dbReference type="EMBL" id="JBHTBH010000012">
    <property type="protein sequence ID" value="MFC7330510.1"/>
    <property type="molecule type" value="Genomic_DNA"/>
</dbReference>
<dbReference type="Proteomes" id="UP001596540">
    <property type="component" value="Unassembled WGS sequence"/>
</dbReference>
<gene>
    <name evidence="2" type="ORF">ACFQRF_22535</name>
</gene>
<accession>A0ABW2KMU4</accession>
<sequence length="235" mass="25162">MSGRPEFLIVNIASPAMFVGHSVAGTAADTDIATDDHGLPRLPRHRLAARLRAAAVGVVRAEPGLLDAAEEVFGVPRSHDRERLVLIDDARCAEPIRAAVAYALHQRGHRPGTSPDGPAAVLVRSVTDAFTSLESGVEVDADGAPISGRLRTNRVLNPGIRLVAPLRWQGEPQTDHLRLLARAALATTQAGHRETRGRGRIDVRLGPASTSGEEHEATLEWAGLPPREQRSPEDT</sequence>
<name>A0ABW2KMU4_9ACTN</name>
<protein>
    <recommendedName>
        <fullName evidence="4">CRISPR-associated protein</fullName>
    </recommendedName>
</protein>
<keyword evidence="3" id="KW-1185">Reference proteome</keyword>
<evidence type="ECO:0008006" key="4">
    <source>
        <dbReference type="Google" id="ProtNLM"/>
    </source>
</evidence>
<reference evidence="3" key="1">
    <citation type="journal article" date="2019" name="Int. J. Syst. Evol. Microbiol.">
        <title>The Global Catalogue of Microorganisms (GCM) 10K type strain sequencing project: providing services to taxonomists for standard genome sequencing and annotation.</title>
        <authorList>
            <consortium name="The Broad Institute Genomics Platform"/>
            <consortium name="The Broad Institute Genome Sequencing Center for Infectious Disease"/>
            <person name="Wu L."/>
            <person name="Ma J."/>
        </authorList>
    </citation>
    <scope>NUCLEOTIDE SEQUENCE [LARGE SCALE GENOMIC DNA]</scope>
    <source>
        <strain evidence="3">CGMCC 4.7382</strain>
    </source>
</reference>
<feature type="region of interest" description="Disordered" evidence="1">
    <location>
        <begin position="190"/>
        <end position="235"/>
    </location>
</feature>